<evidence type="ECO:0000256" key="4">
    <source>
        <dbReference type="ARBA" id="ARBA00022519"/>
    </source>
</evidence>
<dbReference type="PROSITE" id="PS50893">
    <property type="entry name" value="ABC_TRANSPORTER_2"/>
    <property type="match status" value="1"/>
</dbReference>
<dbReference type="InterPro" id="IPR027417">
    <property type="entry name" value="P-loop_NTPase"/>
</dbReference>
<keyword evidence="6 10" id="KW-0067">ATP-binding</keyword>
<keyword evidence="7" id="KW-1278">Translocase</keyword>
<keyword evidence="2" id="KW-0813">Transport</keyword>
<dbReference type="InterPro" id="IPR003593">
    <property type="entry name" value="AAA+_ATPase"/>
</dbReference>
<protein>
    <submittedName>
        <fullName evidence="10">ABC transporter ATP-binding protein</fullName>
    </submittedName>
</protein>
<dbReference type="Proteomes" id="UP001200513">
    <property type="component" value="Chromosome"/>
</dbReference>
<evidence type="ECO:0000256" key="7">
    <source>
        <dbReference type="ARBA" id="ARBA00022967"/>
    </source>
</evidence>
<dbReference type="InterPro" id="IPR013563">
    <property type="entry name" value="Oligopep_ABC_C"/>
</dbReference>
<dbReference type="InterPro" id="IPR003439">
    <property type="entry name" value="ABC_transporter-like_ATP-bd"/>
</dbReference>
<dbReference type="PROSITE" id="PS00211">
    <property type="entry name" value="ABC_TRANSPORTER_1"/>
    <property type="match status" value="1"/>
</dbReference>
<dbReference type="AlphaFoldDB" id="A0A9Y1BQQ0"/>
<dbReference type="SUPFAM" id="SSF52540">
    <property type="entry name" value="P-loop containing nucleoside triphosphate hydrolases"/>
    <property type="match status" value="1"/>
</dbReference>
<dbReference type="NCBIfam" id="TIGR01727">
    <property type="entry name" value="oligo_HPY"/>
    <property type="match status" value="1"/>
</dbReference>
<keyword evidence="4" id="KW-0997">Cell inner membrane</keyword>
<dbReference type="Pfam" id="PF00005">
    <property type="entry name" value="ABC_tran"/>
    <property type="match status" value="1"/>
</dbReference>
<evidence type="ECO:0000256" key="1">
    <source>
        <dbReference type="ARBA" id="ARBA00004202"/>
    </source>
</evidence>
<keyword evidence="5" id="KW-0547">Nucleotide-binding</keyword>
<name>A0A9Y1BQQ0_9ARCH</name>
<dbReference type="Pfam" id="PF08352">
    <property type="entry name" value="oligo_HPY"/>
    <property type="match status" value="1"/>
</dbReference>
<proteinExistence type="predicted"/>
<dbReference type="InterPro" id="IPR017871">
    <property type="entry name" value="ABC_transporter-like_CS"/>
</dbReference>
<dbReference type="CDD" id="cd03257">
    <property type="entry name" value="ABC_NikE_OppD_transporters"/>
    <property type="match status" value="1"/>
</dbReference>
<dbReference type="GO" id="GO:0005886">
    <property type="term" value="C:plasma membrane"/>
    <property type="evidence" value="ECO:0007669"/>
    <property type="project" value="UniProtKB-SubCell"/>
</dbReference>
<evidence type="ECO:0000256" key="6">
    <source>
        <dbReference type="ARBA" id="ARBA00022840"/>
    </source>
</evidence>
<dbReference type="PANTHER" id="PTHR43297">
    <property type="entry name" value="OLIGOPEPTIDE TRANSPORT ATP-BINDING PROTEIN APPD"/>
    <property type="match status" value="1"/>
</dbReference>
<comment type="subcellular location">
    <subcellularLocation>
        <location evidence="1">Cell membrane</location>
        <topology evidence="1">Peripheral membrane protein</topology>
    </subcellularLocation>
</comment>
<evidence type="ECO:0000313" key="10">
    <source>
        <dbReference type="EMBL" id="UJG43297.1"/>
    </source>
</evidence>
<keyword evidence="8" id="KW-0472">Membrane</keyword>
<dbReference type="SMART" id="SM00382">
    <property type="entry name" value="AAA"/>
    <property type="match status" value="1"/>
</dbReference>
<evidence type="ECO:0000256" key="5">
    <source>
        <dbReference type="ARBA" id="ARBA00022741"/>
    </source>
</evidence>
<dbReference type="GO" id="GO:0015833">
    <property type="term" value="P:peptide transport"/>
    <property type="evidence" value="ECO:0007669"/>
    <property type="project" value="InterPro"/>
</dbReference>
<dbReference type="PANTHER" id="PTHR43297:SF14">
    <property type="entry name" value="ATPASE AAA-TYPE CORE DOMAIN-CONTAINING PROTEIN"/>
    <property type="match status" value="1"/>
</dbReference>
<evidence type="ECO:0000256" key="8">
    <source>
        <dbReference type="ARBA" id="ARBA00023136"/>
    </source>
</evidence>
<evidence type="ECO:0000256" key="2">
    <source>
        <dbReference type="ARBA" id="ARBA00022448"/>
    </source>
</evidence>
<dbReference type="InterPro" id="IPR050388">
    <property type="entry name" value="ABC_Ni/Peptide_Import"/>
</dbReference>
<sequence>MSVRTPEDILLEVKGLKTYFFTEEGVVKAIESINFVVYKSETLGLVGESGSGKSVTALSILGIVPDPPGKVLEGEVIFHGQDLRKLSTAEMRKIRGNQIAQVFQDPMTSLNPVFTVGDQIGEAIILHQQVSRKEAREKAIKIMSLVGIPSADERVDNYPFEFSGGMRQRVMIAMALSCNPELLIADEPTTALDVTIQAQILELLKATSEEFDMSIILITHDMGVIAEMCDRVAVMYAGYIAEVSDIMTIFKSPLHPYTKGLLGAIPRPDAKREDLTIIRGSIPNLINPPSGCRFHPRCDYWIKGLCEVKIPEFIEIEPGHQLMCHLYTEEGKAYLEAHKDHPRISYAAK</sequence>
<dbReference type="EMBL" id="CP084167">
    <property type="protein sequence ID" value="UJG43297.1"/>
    <property type="molecule type" value="Genomic_DNA"/>
</dbReference>
<gene>
    <name evidence="10" type="ORF">K9W46_13105</name>
</gene>
<dbReference type="FunFam" id="3.40.50.300:FF:000016">
    <property type="entry name" value="Oligopeptide ABC transporter ATP-binding component"/>
    <property type="match status" value="1"/>
</dbReference>
<keyword evidence="3" id="KW-1003">Cell membrane</keyword>
<organism evidence="10">
    <name type="scientific">Candidatus Heimdallarchaeum endolithica</name>
    <dbReference type="NCBI Taxonomy" id="2876572"/>
    <lineage>
        <taxon>Archaea</taxon>
        <taxon>Promethearchaeati</taxon>
        <taxon>Candidatus Heimdallarchaeota</taxon>
        <taxon>Candidatus Heimdallarchaeia (ex Rinke et al. 2021) (nom. nud.)</taxon>
        <taxon>Candidatus Heimdallarchaeales</taxon>
        <taxon>Candidatus Heimdallarchaeaceae</taxon>
        <taxon>Candidatus Heimdallarchaeum</taxon>
    </lineage>
</organism>
<dbReference type="GO" id="GO:0005524">
    <property type="term" value="F:ATP binding"/>
    <property type="evidence" value="ECO:0007669"/>
    <property type="project" value="UniProtKB-KW"/>
</dbReference>
<accession>A0A9Y1BQQ0</accession>
<dbReference type="Gene3D" id="3.40.50.300">
    <property type="entry name" value="P-loop containing nucleotide triphosphate hydrolases"/>
    <property type="match status" value="1"/>
</dbReference>
<evidence type="ECO:0000259" key="9">
    <source>
        <dbReference type="PROSITE" id="PS50893"/>
    </source>
</evidence>
<feature type="domain" description="ABC transporter" evidence="9">
    <location>
        <begin position="11"/>
        <end position="262"/>
    </location>
</feature>
<dbReference type="GO" id="GO:0016887">
    <property type="term" value="F:ATP hydrolysis activity"/>
    <property type="evidence" value="ECO:0007669"/>
    <property type="project" value="InterPro"/>
</dbReference>
<evidence type="ECO:0000256" key="3">
    <source>
        <dbReference type="ARBA" id="ARBA00022475"/>
    </source>
</evidence>
<reference evidence="10" key="1">
    <citation type="journal article" date="2022" name="Nat. Microbiol.">
        <title>Unique mobile elements and scalable gene flow at the prokaryote-eukaryote boundary revealed by circularized Asgard archaea genomes.</title>
        <authorList>
            <person name="Wu F."/>
            <person name="Speth D.R."/>
            <person name="Philosof A."/>
            <person name="Cremiere A."/>
            <person name="Narayanan A."/>
            <person name="Barco R.A."/>
            <person name="Connon S.A."/>
            <person name="Amend J.P."/>
            <person name="Antoshechkin I.A."/>
            <person name="Orphan V.J."/>
        </authorList>
    </citation>
    <scope>NUCLEOTIDE SEQUENCE</scope>
    <source>
        <strain evidence="10">PR6</strain>
    </source>
</reference>